<proteinExistence type="predicted"/>
<organism evidence="3 4">
    <name type="scientific">Marinomonas pollencensis</name>
    <dbReference type="NCBI Taxonomy" id="491954"/>
    <lineage>
        <taxon>Bacteria</taxon>
        <taxon>Pseudomonadati</taxon>
        <taxon>Pseudomonadota</taxon>
        <taxon>Gammaproteobacteria</taxon>
        <taxon>Oceanospirillales</taxon>
        <taxon>Oceanospirillaceae</taxon>
        <taxon>Marinomonas</taxon>
    </lineage>
</organism>
<feature type="chain" id="PRO_5017824097" evidence="1">
    <location>
        <begin position="19"/>
        <end position="346"/>
    </location>
</feature>
<evidence type="ECO:0000313" key="3">
    <source>
        <dbReference type="EMBL" id="REG82643.1"/>
    </source>
</evidence>
<dbReference type="Pfam" id="PF02169">
    <property type="entry name" value="LPP20"/>
    <property type="match status" value="1"/>
</dbReference>
<evidence type="ECO:0000259" key="2">
    <source>
        <dbReference type="Pfam" id="PF02169"/>
    </source>
</evidence>
<keyword evidence="3" id="KW-0449">Lipoprotein</keyword>
<protein>
    <submittedName>
        <fullName evidence="3">LPP20 lipoprotein</fullName>
    </submittedName>
</protein>
<sequence>MKKASLFRPLNWALVALSATVLSGCISSLPDFQSAQTDPTKVPDWVLSPPSDRSHLYGVGSAPRIDNLALAFAQAEQNGNAQIAQQLRTQVSQLNTQDTQVSSTSGQNEQVIRVQSAYTQVKTAPIELEQTVNEQRFAGDDYVYVLQSIDRQRIIAKLTEALKDTDDKIRSAAASLSTSPDQTAAQQDWRTYMRLIPLFAQRKNYQDELNLYSTQAALLGRADKSLQATEQQLNQALNQFGFDVSGTEQSDLLASELSQYGLTAKQDAVFTLTSKTSHHTQMQQGRYYVFQEGTLSLIGADQRHLASWTVRARGIDKNPQSAEGKAAEDWSQQAVSKLFNWLTNQP</sequence>
<dbReference type="EMBL" id="QUNG01000008">
    <property type="protein sequence ID" value="REG82643.1"/>
    <property type="molecule type" value="Genomic_DNA"/>
</dbReference>
<dbReference type="RefSeq" id="WP_115898173.1">
    <property type="nucleotide sequence ID" value="NZ_QUNG01000008.1"/>
</dbReference>
<dbReference type="PROSITE" id="PS51257">
    <property type="entry name" value="PROKAR_LIPOPROTEIN"/>
    <property type="match status" value="1"/>
</dbReference>
<accession>A0A3E0DJ52</accession>
<dbReference type="Gene3D" id="3.10.28.20">
    <property type="entry name" value="Acetamidase/Formamidase-like domains"/>
    <property type="match status" value="1"/>
</dbReference>
<keyword evidence="1" id="KW-0732">Signal</keyword>
<comment type="caution">
    <text evidence="3">The sequence shown here is derived from an EMBL/GenBank/DDBJ whole genome shotgun (WGS) entry which is preliminary data.</text>
</comment>
<dbReference type="OrthoDB" id="6097628at2"/>
<reference evidence="3 4" key="1">
    <citation type="submission" date="2018-08" db="EMBL/GenBank/DDBJ databases">
        <title>Genomic Encyclopedia of Type Strains, Phase III (KMG-III): the genomes of soil and plant-associated and newly described type strains.</title>
        <authorList>
            <person name="Whitman W."/>
        </authorList>
    </citation>
    <scope>NUCLEOTIDE SEQUENCE [LARGE SCALE GENOMIC DNA]</scope>
    <source>
        <strain evidence="3 4">CECT 7375</strain>
    </source>
</reference>
<evidence type="ECO:0000313" key="4">
    <source>
        <dbReference type="Proteomes" id="UP000256542"/>
    </source>
</evidence>
<gene>
    <name evidence="3" type="ORF">DFP81_10877</name>
</gene>
<dbReference type="AlphaFoldDB" id="A0A3E0DJ52"/>
<keyword evidence="4" id="KW-1185">Reference proteome</keyword>
<evidence type="ECO:0000256" key="1">
    <source>
        <dbReference type="SAM" id="SignalP"/>
    </source>
</evidence>
<feature type="signal peptide" evidence="1">
    <location>
        <begin position="1"/>
        <end position="18"/>
    </location>
</feature>
<feature type="domain" description="Lipoprotein LPP20-like" evidence="2">
    <location>
        <begin position="43"/>
        <end position="146"/>
    </location>
</feature>
<dbReference type="InterPro" id="IPR024952">
    <property type="entry name" value="LPP20-like_dom"/>
</dbReference>
<dbReference type="Proteomes" id="UP000256542">
    <property type="component" value="Unassembled WGS sequence"/>
</dbReference>
<name>A0A3E0DJ52_9GAMM</name>